<evidence type="ECO:0000313" key="2">
    <source>
        <dbReference type="EMBL" id="KAL3276940.1"/>
    </source>
</evidence>
<feature type="compositionally biased region" description="Basic and acidic residues" evidence="1">
    <location>
        <begin position="17"/>
        <end position="28"/>
    </location>
</feature>
<comment type="caution">
    <text evidence="2">The sequence shown here is derived from an EMBL/GenBank/DDBJ whole genome shotgun (WGS) entry which is preliminary data.</text>
</comment>
<accession>A0ABD2NEK7</accession>
<dbReference type="Proteomes" id="UP001516400">
    <property type="component" value="Unassembled WGS sequence"/>
</dbReference>
<dbReference type="EMBL" id="JABFTP020000103">
    <property type="protein sequence ID" value="KAL3276940.1"/>
    <property type="molecule type" value="Genomic_DNA"/>
</dbReference>
<sequence length="76" mass="8585">MSDSGFSKRSSRILELAKLERSRERTPSLEDDSEKDPDWNPDEKPSKSSFNSKFSAGIEINKLISHKTDSGDILRS</sequence>
<keyword evidence="3" id="KW-1185">Reference proteome</keyword>
<evidence type="ECO:0000256" key="1">
    <source>
        <dbReference type="SAM" id="MobiDB-lite"/>
    </source>
</evidence>
<feature type="compositionally biased region" description="Basic and acidic residues" evidence="1">
    <location>
        <begin position="36"/>
        <end position="46"/>
    </location>
</feature>
<organism evidence="2 3">
    <name type="scientific">Cryptolaemus montrouzieri</name>
    <dbReference type="NCBI Taxonomy" id="559131"/>
    <lineage>
        <taxon>Eukaryota</taxon>
        <taxon>Metazoa</taxon>
        <taxon>Ecdysozoa</taxon>
        <taxon>Arthropoda</taxon>
        <taxon>Hexapoda</taxon>
        <taxon>Insecta</taxon>
        <taxon>Pterygota</taxon>
        <taxon>Neoptera</taxon>
        <taxon>Endopterygota</taxon>
        <taxon>Coleoptera</taxon>
        <taxon>Polyphaga</taxon>
        <taxon>Cucujiformia</taxon>
        <taxon>Coccinelloidea</taxon>
        <taxon>Coccinellidae</taxon>
        <taxon>Scymninae</taxon>
        <taxon>Scymnini</taxon>
        <taxon>Cryptolaemus</taxon>
    </lineage>
</organism>
<gene>
    <name evidence="2" type="ORF">HHI36_012306</name>
</gene>
<name>A0ABD2NEK7_9CUCU</name>
<feature type="region of interest" description="Disordered" evidence="1">
    <location>
        <begin position="17"/>
        <end position="52"/>
    </location>
</feature>
<protein>
    <submittedName>
        <fullName evidence="2">Uncharacterized protein</fullName>
    </submittedName>
</protein>
<dbReference type="AlphaFoldDB" id="A0ABD2NEK7"/>
<proteinExistence type="predicted"/>
<evidence type="ECO:0000313" key="3">
    <source>
        <dbReference type="Proteomes" id="UP001516400"/>
    </source>
</evidence>
<reference evidence="2 3" key="1">
    <citation type="journal article" date="2021" name="BMC Biol.">
        <title>Horizontally acquired antibacterial genes associated with adaptive radiation of ladybird beetles.</title>
        <authorList>
            <person name="Li H.S."/>
            <person name="Tang X.F."/>
            <person name="Huang Y.H."/>
            <person name="Xu Z.Y."/>
            <person name="Chen M.L."/>
            <person name="Du X.Y."/>
            <person name="Qiu B.Y."/>
            <person name="Chen P.T."/>
            <person name="Zhang W."/>
            <person name="Slipinski A."/>
            <person name="Escalona H.E."/>
            <person name="Waterhouse R.M."/>
            <person name="Zwick A."/>
            <person name="Pang H."/>
        </authorList>
    </citation>
    <scope>NUCLEOTIDE SEQUENCE [LARGE SCALE GENOMIC DNA]</scope>
    <source>
        <strain evidence="2">SYSU2018</strain>
    </source>
</reference>